<keyword evidence="3" id="KW-1185">Reference proteome</keyword>
<evidence type="ECO:0000313" key="3">
    <source>
        <dbReference type="Proteomes" id="UP001642484"/>
    </source>
</evidence>
<proteinExistence type="predicted"/>
<accession>A0ABP0HB22</accession>
<evidence type="ECO:0000313" key="2">
    <source>
        <dbReference type="EMBL" id="CAK8987419.1"/>
    </source>
</evidence>
<comment type="caution">
    <text evidence="2">The sequence shown here is derived from an EMBL/GenBank/DDBJ whole genome shotgun (WGS) entry which is preliminary data.</text>
</comment>
<gene>
    <name evidence="2" type="ORF">CCMP2556_LOCUS871</name>
</gene>
<evidence type="ECO:0000256" key="1">
    <source>
        <dbReference type="SAM" id="MobiDB-lite"/>
    </source>
</evidence>
<name>A0ABP0HB22_9DINO</name>
<feature type="region of interest" description="Disordered" evidence="1">
    <location>
        <begin position="165"/>
        <end position="199"/>
    </location>
</feature>
<reference evidence="2 3" key="1">
    <citation type="submission" date="2024-02" db="EMBL/GenBank/DDBJ databases">
        <authorList>
            <person name="Chen Y."/>
            <person name="Shah S."/>
            <person name="Dougan E. K."/>
            <person name="Thang M."/>
            <person name="Chan C."/>
        </authorList>
    </citation>
    <scope>NUCLEOTIDE SEQUENCE [LARGE SCALE GENOMIC DNA]</scope>
</reference>
<sequence>MDDEQSIIAEIWWAGHFKIQGFYGMGWAEVLAQMLMADAPVGTGGSAASLEHAARLGRWFGDSPTLIWRNTGKLWVPRNDFQLVEAQVVNQITDEQLERILYGSACANKQIPRLKALCEDHLAQRAKFDACWEGWAMGEFGHLNTRFGLDGFRMRCEMRLKRREDKVKKRPQRERERRKRERKREEERERERRIMLDVT</sequence>
<feature type="compositionally biased region" description="Basic residues" evidence="1">
    <location>
        <begin position="168"/>
        <end position="182"/>
    </location>
</feature>
<dbReference type="Proteomes" id="UP001642484">
    <property type="component" value="Unassembled WGS sequence"/>
</dbReference>
<organism evidence="2 3">
    <name type="scientific">Durusdinium trenchii</name>
    <dbReference type="NCBI Taxonomy" id="1381693"/>
    <lineage>
        <taxon>Eukaryota</taxon>
        <taxon>Sar</taxon>
        <taxon>Alveolata</taxon>
        <taxon>Dinophyceae</taxon>
        <taxon>Suessiales</taxon>
        <taxon>Symbiodiniaceae</taxon>
        <taxon>Durusdinium</taxon>
    </lineage>
</organism>
<dbReference type="EMBL" id="CAXAMN010000279">
    <property type="protein sequence ID" value="CAK8987419.1"/>
    <property type="molecule type" value="Genomic_DNA"/>
</dbReference>
<protein>
    <submittedName>
        <fullName evidence="2">Uncharacterized protein</fullName>
    </submittedName>
</protein>
<feature type="compositionally biased region" description="Basic and acidic residues" evidence="1">
    <location>
        <begin position="183"/>
        <end position="199"/>
    </location>
</feature>